<evidence type="ECO:0000313" key="4">
    <source>
        <dbReference type="Proteomes" id="UP000443090"/>
    </source>
</evidence>
<proteinExistence type="predicted"/>
<comment type="caution">
    <text evidence="3">The sequence shown here is derived from an EMBL/GenBank/DDBJ whole genome shotgun (WGS) entry which is preliminary data.</text>
</comment>
<reference evidence="3 4" key="1">
    <citation type="submission" date="2018-05" db="EMBL/GenBank/DDBJ databases">
        <title>Genome sequencing and assembly of the regulated plant pathogen Lachnellula willkommii and related sister species for the development of diagnostic species identification markers.</title>
        <authorList>
            <person name="Giroux E."/>
            <person name="Bilodeau G."/>
        </authorList>
    </citation>
    <scope>NUCLEOTIDE SEQUENCE [LARGE SCALE GENOMIC DNA]</scope>
    <source>
        <strain evidence="3 4">CBS 160.35</strain>
    </source>
</reference>
<dbReference type="AlphaFoldDB" id="A0A8H8U681"/>
<dbReference type="Pfam" id="PF00651">
    <property type="entry name" value="BTB"/>
    <property type="match status" value="1"/>
</dbReference>
<dbReference type="SUPFAM" id="SSF54695">
    <property type="entry name" value="POZ domain"/>
    <property type="match status" value="1"/>
</dbReference>
<keyword evidence="4" id="KW-1185">Reference proteome</keyword>
<organism evidence="3 4">
    <name type="scientific">Lachnellula occidentalis</name>
    <dbReference type="NCBI Taxonomy" id="215460"/>
    <lineage>
        <taxon>Eukaryota</taxon>
        <taxon>Fungi</taxon>
        <taxon>Dikarya</taxon>
        <taxon>Ascomycota</taxon>
        <taxon>Pezizomycotina</taxon>
        <taxon>Leotiomycetes</taxon>
        <taxon>Helotiales</taxon>
        <taxon>Lachnaceae</taxon>
        <taxon>Lachnellula</taxon>
    </lineage>
</organism>
<dbReference type="OrthoDB" id="194443at2759"/>
<protein>
    <recommendedName>
        <fullName evidence="2">BTB domain-containing protein</fullName>
    </recommendedName>
</protein>
<evidence type="ECO:0000256" key="1">
    <source>
        <dbReference type="SAM" id="MobiDB-lite"/>
    </source>
</evidence>
<dbReference type="PANTHER" id="PTHR47843">
    <property type="entry name" value="BTB DOMAIN-CONTAINING PROTEIN-RELATED"/>
    <property type="match status" value="1"/>
</dbReference>
<evidence type="ECO:0000259" key="2">
    <source>
        <dbReference type="PROSITE" id="PS50097"/>
    </source>
</evidence>
<dbReference type="PANTHER" id="PTHR47843:SF2">
    <property type="entry name" value="BTB DOMAIN-CONTAINING PROTEIN"/>
    <property type="match status" value="1"/>
</dbReference>
<dbReference type="InterPro" id="IPR011333">
    <property type="entry name" value="SKP1/BTB/POZ_sf"/>
</dbReference>
<evidence type="ECO:0000313" key="3">
    <source>
        <dbReference type="EMBL" id="TVY32907.1"/>
    </source>
</evidence>
<feature type="domain" description="BTB" evidence="2">
    <location>
        <begin position="38"/>
        <end position="114"/>
    </location>
</feature>
<dbReference type="CDD" id="cd18186">
    <property type="entry name" value="BTB_POZ_ZBTB_KLHL-like"/>
    <property type="match status" value="1"/>
</dbReference>
<dbReference type="InterPro" id="IPR000210">
    <property type="entry name" value="BTB/POZ_dom"/>
</dbReference>
<sequence>MADSTPSSKDSKARLAPQGEGPRKKHMANPPDFSDSNSLVTFIIVEGEGEKKKKETKFTVHKEVACYHSEVWRAAFNSNFIEGQTQTYRLEDTTPRAFKLLVQWLYFQKIQIKYLEVDNMILSDEDYALVELWVLADRISNAKLQNHTLNMLDQIQGKQTVFKSGPLNYVYTHTSSDSLLRKYYVKLIASRISSLSFKLYSSHFPQEMLIDLATFFTEKRGNTCNPFDLSEFLVPIEEEAKHDVLESAFIDSKNHMQRSESISNAPTPKFSWGLLAQHG</sequence>
<dbReference type="PROSITE" id="PS50097">
    <property type="entry name" value="BTB"/>
    <property type="match status" value="1"/>
</dbReference>
<name>A0A8H8U681_9HELO</name>
<accession>A0A8H8U681</accession>
<gene>
    <name evidence="3" type="ORF">LOCC1_G007718</name>
</gene>
<feature type="region of interest" description="Disordered" evidence="1">
    <location>
        <begin position="1"/>
        <end position="34"/>
    </location>
</feature>
<dbReference type="EMBL" id="QGMI01001530">
    <property type="protein sequence ID" value="TVY32907.1"/>
    <property type="molecule type" value="Genomic_DNA"/>
</dbReference>
<dbReference type="Gene3D" id="3.30.710.10">
    <property type="entry name" value="Potassium Channel Kv1.1, Chain A"/>
    <property type="match status" value="1"/>
</dbReference>
<dbReference type="Proteomes" id="UP000443090">
    <property type="component" value="Unassembled WGS sequence"/>
</dbReference>